<protein>
    <submittedName>
        <fullName evidence="1">Uncharacterized protein</fullName>
    </submittedName>
</protein>
<reference evidence="1 2" key="1">
    <citation type="journal article" date="2019" name="Emerg. Microbes Infect.">
        <title>Comprehensive subspecies identification of 175 nontuberculous mycobacteria species based on 7547 genomic profiles.</title>
        <authorList>
            <person name="Matsumoto Y."/>
            <person name="Kinjo T."/>
            <person name="Motooka D."/>
            <person name="Nabeya D."/>
            <person name="Jung N."/>
            <person name="Uechi K."/>
            <person name="Horii T."/>
            <person name="Iida T."/>
            <person name="Fujita J."/>
            <person name="Nakamura S."/>
        </authorList>
    </citation>
    <scope>NUCLEOTIDE SEQUENCE [LARGE SCALE GENOMIC DNA]</scope>
    <source>
        <strain evidence="1 2">JCM 14742</strain>
    </source>
</reference>
<dbReference type="Proteomes" id="UP000467105">
    <property type="component" value="Chromosome"/>
</dbReference>
<dbReference type="AlphaFoldDB" id="A0A7I7YQ57"/>
<keyword evidence="2" id="KW-1185">Reference proteome</keyword>
<evidence type="ECO:0000313" key="1">
    <source>
        <dbReference type="EMBL" id="BBZ43302.1"/>
    </source>
</evidence>
<evidence type="ECO:0000313" key="2">
    <source>
        <dbReference type="Proteomes" id="UP000467105"/>
    </source>
</evidence>
<sequence length="80" mass="8493">MFIDDAHILRASSSTVCAWVSKRPAIARISCGSVIKRVAILAISFWDVYLDLSQIDSVSAGCGATEAAAHAWNTDSLPLA</sequence>
<organism evidence="1 2">
    <name type="scientific">Mycobacterium parmense</name>
    <dbReference type="NCBI Taxonomy" id="185642"/>
    <lineage>
        <taxon>Bacteria</taxon>
        <taxon>Bacillati</taxon>
        <taxon>Actinomycetota</taxon>
        <taxon>Actinomycetes</taxon>
        <taxon>Mycobacteriales</taxon>
        <taxon>Mycobacteriaceae</taxon>
        <taxon>Mycobacterium</taxon>
        <taxon>Mycobacterium simiae complex</taxon>
    </lineage>
</organism>
<gene>
    <name evidence="1" type="ORF">MPRM_05830</name>
</gene>
<accession>A0A7I7YQ57</accession>
<dbReference type="EMBL" id="AP022614">
    <property type="protein sequence ID" value="BBZ43302.1"/>
    <property type="molecule type" value="Genomic_DNA"/>
</dbReference>
<name>A0A7I7YQ57_9MYCO</name>
<proteinExistence type="predicted"/>